<reference evidence="2 3" key="1">
    <citation type="journal article" date="2012" name="J. Bacteriol.">
        <title>Genome Sequence of Radiation-Resistant Modestobacter marinus Strain BC501, a Representative Actinobacterium That Thrives on Calcareous Stone Surfaces.</title>
        <authorList>
            <person name="Normand P."/>
            <person name="Gury J."/>
            <person name="Pujic P."/>
            <person name="Chouaia B."/>
            <person name="Crotti E."/>
            <person name="Brusetti L."/>
            <person name="Daffonchio D."/>
            <person name="Vacherie B."/>
            <person name="Barbe V."/>
            <person name="Medigue C."/>
            <person name="Calteau A."/>
            <person name="Ghodhbane-Gtari F."/>
            <person name="Essoussi I."/>
            <person name="Nouioui I."/>
            <person name="Abbassi-Ghozzi I."/>
            <person name="Gtari M."/>
        </authorList>
    </citation>
    <scope>NUCLEOTIDE SEQUENCE [LARGE SCALE GENOMIC DNA]</scope>
    <source>
        <strain evidence="3">BC 501</strain>
    </source>
</reference>
<evidence type="ECO:0000313" key="2">
    <source>
        <dbReference type="EMBL" id="CCH88729.1"/>
    </source>
</evidence>
<protein>
    <submittedName>
        <fullName evidence="2">Uncharacterized protein</fullName>
    </submittedName>
</protein>
<keyword evidence="3" id="KW-1185">Reference proteome</keyword>
<dbReference type="AlphaFoldDB" id="I4EZB6"/>
<dbReference type="STRING" id="477641.MODMU_3316"/>
<feature type="compositionally biased region" description="Basic and acidic residues" evidence="1">
    <location>
        <begin position="35"/>
        <end position="50"/>
    </location>
</feature>
<dbReference type="EMBL" id="FO203431">
    <property type="protein sequence ID" value="CCH88729.1"/>
    <property type="molecule type" value="Genomic_DNA"/>
</dbReference>
<dbReference type="HOGENOM" id="CLU_3119930_0_0_11"/>
<proteinExistence type="predicted"/>
<gene>
    <name evidence="2" type="ordered locus">MODMU_3316</name>
</gene>
<feature type="region of interest" description="Disordered" evidence="1">
    <location>
        <begin position="1"/>
        <end position="50"/>
    </location>
</feature>
<dbReference type="Proteomes" id="UP000006461">
    <property type="component" value="Chromosome"/>
</dbReference>
<sequence length="50" mass="5380">MTRALRTVTRPLTCSDGLLTAPHGPPSGGASTREYGWDNRVPGDQRVRGD</sequence>
<organism evidence="2 3">
    <name type="scientific">Modestobacter italicus (strain DSM 44449 / CECT 9708 / BC 501)</name>
    <dbReference type="NCBI Taxonomy" id="2732864"/>
    <lineage>
        <taxon>Bacteria</taxon>
        <taxon>Bacillati</taxon>
        <taxon>Actinomycetota</taxon>
        <taxon>Actinomycetes</taxon>
        <taxon>Geodermatophilales</taxon>
        <taxon>Geodermatophilaceae</taxon>
        <taxon>Modestobacter</taxon>
    </lineage>
</organism>
<name>I4EZB6_MODI5</name>
<evidence type="ECO:0000256" key="1">
    <source>
        <dbReference type="SAM" id="MobiDB-lite"/>
    </source>
</evidence>
<accession>I4EZB6</accession>
<evidence type="ECO:0000313" key="3">
    <source>
        <dbReference type="Proteomes" id="UP000006461"/>
    </source>
</evidence>
<dbReference type="KEGG" id="mmar:MODMU_3316"/>